<keyword evidence="3" id="KW-0813">Transport</keyword>
<evidence type="ECO:0000256" key="6">
    <source>
        <dbReference type="ARBA" id="ARBA00022692"/>
    </source>
</evidence>
<keyword evidence="5" id="KW-0633">Potassium transport</keyword>
<dbReference type="GO" id="GO:0008556">
    <property type="term" value="F:P-type potassium transmembrane transporter activity"/>
    <property type="evidence" value="ECO:0007669"/>
    <property type="project" value="InterPro"/>
</dbReference>
<evidence type="ECO:0000256" key="2">
    <source>
        <dbReference type="ARBA" id="ARBA00012438"/>
    </source>
</evidence>
<keyword evidence="16" id="KW-1185">Reference proteome</keyword>
<dbReference type="AlphaFoldDB" id="A0A931G6B8"/>
<dbReference type="SUPFAM" id="SSF55874">
    <property type="entry name" value="ATPase domain of HSP90 chaperone/DNA topoisomerase II/histidine kinase"/>
    <property type="match status" value="1"/>
</dbReference>
<evidence type="ECO:0000256" key="1">
    <source>
        <dbReference type="ARBA" id="ARBA00000085"/>
    </source>
</evidence>
<dbReference type="InterPro" id="IPR005467">
    <property type="entry name" value="His_kinase_dom"/>
</dbReference>
<keyword evidence="6 13" id="KW-0812">Transmembrane</keyword>
<evidence type="ECO:0000256" key="9">
    <source>
        <dbReference type="ARBA" id="ARBA00022989"/>
    </source>
</evidence>
<evidence type="ECO:0000256" key="8">
    <source>
        <dbReference type="ARBA" id="ARBA00022958"/>
    </source>
</evidence>
<keyword evidence="7" id="KW-0808">Transferase</keyword>
<keyword evidence="7" id="KW-0418">Kinase</keyword>
<evidence type="ECO:0000256" key="12">
    <source>
        <dbReference type="ARBA" id="ARBA00023136"/>
    </source>
</evidence>
<dbReference type="GO" id="GO:0004673">
    <property type="term" value="F:protein histidine kinase activity"/>
    <property type="evidence" value="ECO:0007669"/>
    <property type="project" value="UniProtKB-EC"/>
</dbReference>
<evidence type="ECO:0000256" key="13">
    <source>
        <dbReference type="SAM" id="Phobius"/>
    </source>
</evidence>
<dbReference type="Gene3D" id="3.30.565.10">
    <property type="entry name" value="Histidine kinase-like ATPase, C-terminal domain"/>
    <property type="match status" value="1"/>
</dbReference>
<dbReference type="PANTHER" id="PTHR30607:SF2">
    <property type="entry name" value="POTASSIUM-TRANSPORTING ATPASE POTASSIUM-BINDING SUBUNIT"/>
    <property type="match status" value="1"/>
</dbReference>
<accession>A0A931G6B8</accession>
<dbReference type="PRINTS" id="PR00344">
    <property type="entry name" value="BCTRLSENSOR"/>
</dbReference>
<dbReference type="EMBL" id="JADNYM010000017">
    <property type="protein sequence ID" value="MBG0740485.1"/>
    <property type="molecule type" value="Genomic_DNA"/>
</dbReference>
<evidence type="ECO:0000256" key="4">
    <source>
        <dbReference type="ARBA" id="ARBA00022475"/>
    </source>
</evidence>
<name>A0A931G6B8_9MICC</name>
<keyword evidence="10" id="KW-0902">Two-component regulatory system</keyword>
<dbReference type="Pfam" id="PF02518">
    <property type="entry name" value="HATPase_c"/>
    <property type="match status" value="1"/>
</dbReference>
<protein>
    <recommendedName>
        <fullName evidence="2">histidine kinase</fullName>
        <ecNumber evidence="2">2.7.13.3</ecNumber>
    </recommendedName>
</protein>
<organism evidence="15 16">
    <name type="scientific">Arthrobacter terrae</name>
    <dbReference type="NCBI Taxonomy" id="2935737"/>
    <lineage>
        <taxon>Bacteria</taxon>
        <taxon>Bacillati</taxon>
        <taxon>Actinomycetota</taxon>
        <taxon>Actinomycetes</taxon>
        <taxon>Micrococcales</taxon>
        <taxon>Micrococcaceae</taxon>
        <taxon>Arthrobacter</taxon>
    </lineage>
</organism>
<dbReference type="InterPro" id="IPR036890">
    <property type="entry name" value="HATPase_C_sf"/>
</dbReference>
<keyword evidence="9 13" id="KW-1133">Transmembrane helix</keyword>
<reference evidence="15 16" key="1">
    <citation type="submission" date="2020-11" db="EMBL/GenBank/DDBJ databases">
        <title>Arthrobacter antarcticus sp. nov., isolated from Antarctic Soil.</title>
        <authorList>
            <person name="Li J."/>
        </authorList>
    </citation>
    <scope>NUCLEOTIDE SEQUENCE [LARGE SCALE GENOMIC DNA]</scope>
    <source>
        <strain evidence="15 16">Z1-20</strain>
    </source>
</reference>
<comment type="caution">
    <text evidence="15">The sequence shown here is derived from an EMBL/GenBank/DDBJ whole genome shotgun (WGS) entry which is preliminary data.</text>
</comment>
<evidence type="ECO:0000256" key="5">
    <source>
        <dbReference type="ARBA" id="ARBA00022538"/>
    </source>
</evidence>
<evidence type="ECO:0000256" key="7">
    <source>
        <dbReference type="ARBA" id="ARBA00022777"/>
    </source>
</evidence>
<dbReference type="InterPro" id="IPR004358">
    <property type="entry name" value="Sig_transdc_His_kin-like_C"/>
</dbReference>
<evidence type="ECO:0000313" key="16">
    <source>
        <dbReference type="Proteomes" id="UP000655366"/>
    </source>
</evidence>
<feature type="transmembrane region" description="Helical" evidence="13">
    <location>
        <begin position="94"/>
        <end position="119"/>
    </location>
</feature>
<feature type="transmembrane region" description="Helical" evidence="13">
    <location>
        <begin position="12"/>
        <end position="34"/>
    </location>
</feature>
<comment type="catalytic activity">
    <reaction evidence="1">
        <text>ATP + protein L-histidine = ADP + protein N-phospho-L-histidine.</text>
        <dbReference type="EC" id="2.7.13.3"/>
    </reaction>
</comment>
<evidence type="ECO:0000256" key="3">
    <source>
        <dbReference type="ARBA" id="ARBA00022448"/>
    </source>
</evidence>
<proteinExistence type="predicted"/>
<gene>
    <name evidence="15" type="ORF">IV500_13950</name>
</gene>
<evidence type="ECO:0000313" key="15">
    <source>
        <dbReference type="EMBL" id="MBG0740485.1"/>
    </source>
</evidence>
<dbReference type="Pfam" id="PF03814">
    <property type="entry name" value="KdpA"/>
    <property type="match status" value="1"/>
</dbReference>
<dbReference type="InterPro" id="IPR003594">
    <property type="entry name" value="HATPase_dom"/>
</dbReference>
<dbReference type="Proteomes" id="UP000655366">
    <property type="component" value="Unassembled WGS sequence"/>
</dbReference>
<dbReference type="GO" id="GO:0005886">
    <property type="term" value="C:plasma membrane"/>
    <property type="evidence" value="ECO:0007669"/>
    <property type="project" value="TreeGrafter"/>
</dbReference>
<keyword evidence="12 13" id="KW-0472">Membrane</keyword>
<keyword evidence="4" id="KW-1003">Cell membrane</keyword>
<sequence length="298" mass="30399">MYGRMVGDKRQGHTVLTVLGAFWLISSSLMVWAVSAGAGVGLGEGFEQCLSVAPGSLFATATTLTSTGAVNVAHDPLPPLAGALLMLNMMTGEVAPGGIGSGLYGMLVLAIVTVFIAGLMVGRTPEFLGKKISARQMTLVALYILMTPFLVLAGTATTVALGDLSSAAPAVGPPGCWPISWRMRSSNAPDSKILIVGAVGGSGWGTIEGQPASELRIIDRGRGVPAAAVIAMFQPFQRLDDVSYSAAGGPGIGLGPAVAKGFMETMGGVFEAEPTPGGGLTMVVRLPISTGVSRRRVL</sequence>
<feature type="transmembrane region" description="Helical" evidence="13">
    <location>
        <begin position="140"/>
        <end position="161"/>
    </location>
</feature>
<evidence type="ECO:0000256" key="11">
    <source>
        <dbReference type="ARBA" id="ARBA00023065"/>
    </source>
</evidence>
<evidence type="ECO:0000256" key="10">
    <source>
        <dbReference type="ARBA" id="ARBA00023012"/>
    </source>
</evidence>
<dbReference type="GO" id="GO:0000160">
    <property type="term" value="P:phosphorelay signal transduction system"/>
    <property type="evidence" value="ECO:0007669"/>
    <property type="project" value="UniProtKB-KW"/>
</dbReference>
<dbReference type="InterPro" id="IPR004623">
    <property type="entry name" value="KdpA"/>
</dbReference>
<dbReference type="PROSITE" id="PS50109">
    <property type="entry name" value="HIS_KIN"/>
    <property type="match status" value="1"/>
</dbReference>
<dbReference type="EC" id="2.7.13.3" evidence="2"/>
<feature type="domain" description="Histidine kinase" evidence="14">
    <location>
        <begin position="214"/>
        <end position="290"/>
    </location>
</feature>
<evidence type="ECO:0000259" key="14">
    <source>
        <dbReference type="PROSITE" id="PS50109"/>
    </source>
</evidence>
<dbReference type="PANTHER" id="PTHR30607">
    <property type="entry name" value="POTASSIUM-TRANSPORTING ATPASE A CHAIN"/>
    <property type="match status" value="1"/>
</dbReference>
<keyword evidence="11" id="KW-0406">Ion transport</keyword>
<keyword evidence="8" id="KW-0630">Potassium</keyword>